<protein>
    <submittedName>
        <fullName evidence="2">AAA family ATPase</fullName>
    </submittedName>
</protein>
<dbReference type="SMART" id="SM00382">
    <property type="entry name" value="AAA"/>
    <property type="match status" value="1"/>
</dbReference>
<dbReference type="SUPFAM" id="SSF52540">
    <property type="entry name" value="P-loop containing nucleoside triphosphate hydrolases"/>
    <property type="match status" value="1"/>
</dbReference>
<name>A0A5D0MJ66_9BACT</name>
<dbReference type="InterPro" id="IPR027417">
    <property type="entry name" value="P-loop_NTPase"/>
</dbReference>
<dbReference type="AlphaFoldDB" id="A0A5D0MJ66"/>
<evidence type="ECO:0000259" key="1">
    <source>
        <dbReference type="SMART" id="SM00382"/>
    </source>
</evidence>
<proteinExistence type="predicted"/>
<accession>A0A5D0MJ66</accession>
<dbReference type="InterPro" id="IPR003593">
    <property type="entry name" value="AAA+_ATPase"/>
</dbReference>
<organism evidence="2 3">
    <name type="scientific">Candidatus Mcinerneyibacterium aminivorans</name>
    <dbReference type="NCBI Taxonomy" id="2703815"/>
    <lineage>
        <taxon>Bacteria</taxon>
        <taxon>Candidatus Macinerneyibacteriota</taxon>
        <taxon>Candidatus Mcinerneyibacteria</taxon>
        <taxon>Candidatus Mcinerneyibacteriales</taxon>
        <taxon>Candidatus Mcinerneyibacteriaceae</taxon>
        <taxon>Candidatus Mcinerneyibacterium</taxon>
    </lineage>
</organism>
<reference evidence="2" key="1">
    <citation type="submission" date="2019-08" db="EMBL/GenBank/DDBJ databases">
        <title>Genomic characterization of a novel candidate phylum (ARYD3) from a high temperature, high salinity tertiary oil reservoir in north central Oklahoma, USA.</title>
        <authorList>
            <person name="Youssef N.H."/>
            <person name="Yadav A."/>
            <person name="Elshahed M.S."/>
        </authorList>
    </citation>
    <scope>NUCLEOTIDE SEQUENCE [LARGE SCALE GENOMIC DNA]</scope>
    <source>
        <strain evidence="2">ARYD3</strain>
    </source>
</reference>
<gene>
    <name evidence="2" type="ORF">FXF47_02915</name>
</gene>
<dbReference type="Pfam" id="PF20720">
    <property type="entry name" value="nSTAND3"/>
    <property type="match status" value="1"/>
</dbReference>
<dbReference type="Proteomes" id="UP000324143">
    <property type="component" value="Unassembled WGS sequence"/>
</dbReference>
<feature type="domain" description="AAA+ ATPase" evidence="1">
    <location>
        <begin position="185"/>
        <end position="316"/>
    </location>
</feature>
<dbReference type="InterPro" id="IPR049050">
    <property type="entry name" value="nSTAND3"/>
</dbReference>
<comment type="caution">
    <text evidence="2">The sequence shown here is derived from an EMBL/GenBank/DDBJ whole genome shotgun (WGS) entry which is preliminary data.</text>
</comment>
<evidence type="ECO:0000313" key="3">
    <source>
        <dbReference type="Proteomes" id="UP000324143"/>
    </source>
</evidence>
<dbReference type="Gene3D" id="3.40.50.300">
    <property type="entry name" value="P-loop containing nucleotide triphosphate hydrolases"/>
    <property type="match status" value="1"/>
</dbReference>
<keyword evidence="3" id="KW-1185">Reference proteome</keyword>
<sequence length="798" mass="96110">MYNLEVLSATEFENLSKDLIENKTKKSFTTFKKGKDKGIDFIYDEDKKLVGQAKHYINSTFSDLKKSMKKEKKKMDLEKPDRYFLFTSLKLNPQQHEQIKQIMEPYVKSVSDIYNFDNIIELIKNNAEIEKKYYKLWLSSSNILKRIINNAQESTLEFYKEKILDNIKVYVKTDIFDKVLEKIKKKNFIIIYGEPGIGKTVISEMLIYHFLADFFSLKYISGNKIIEIESILSRDPQKKEIIFIDDFLGQNFLHYRNKNNQDKLVTFIDKYLDKNNKYVILTSRTNIYNKAKTRLEKLRNISYKLVDYSIEIQQYSKLEKAKILYNHIYHKSMNKEYLNELLNENFYLKIINHKNYNPRLIEFITETERFDKSSMKSYNKWIMDKLNNPQDIWGNEFFDNLNEYERIILLTILSFNKTSEYNKIENAFNKRLKYEINHNNISNKRNIFKISMRTLSDSFIKIKTISNKEKRYIDFLNPSIKDFLIHYLKNESQEQKSIIESLYYIDQMNIFMEEEEDILKINNDIIIDKLIGDIDEIYSENNKENKIIDILKSLDLYNDIINSDYIQLWNNIIQKYNINNIVTTSEIKFLIDYFKNHLNKTTLSLNINFLKNIDSLDRLELAKELIDLIYKDKFPFEYINKIEVLKSNIEDIYNKEINDSLINNIDYYLDEITYIPDEFRGRTNHNLEQRILEDIDENTDDFINDLNYIFNFDVDFESIDYMVKYFLENFPVYEEEYLQIIEDYRDDYIKESLAEDEYINQQIDEWKLNKHENTNAGETQNSSEIDRIKDMFDDLKCE</sequence>
<evidence type="ECO:0000313" key="2">
    <source>
        <dbReference type="EMBL" id="TYB31561.1"/>
    </source>
</evidence>
<dbReference type="EMBL" id="VSIX01000032">
    <property type="protein sequence ID" value="TYB31561.1"/>
    <property type="molecule type" value="Genomic_DNA"/>
</dbReference>